<dbReference type="RefSeq" id="WP_100815303.1">
    <property type="nucleotide sequence ID" value="NZ_CP017803.1"/>
</dbReference>
<name>A0A2H4U5I1_METSM</name>
<dbReference type="Proteomes" id="UP000232133">
    <property type="component" value="Chromosome"/>
</dbReference>
<reference evidence="1 2" key="1">
    <citation type="submission" date="2016-10" db="EMBL/GenBank/DDBJ databases">
        <authorList>
            <person name="Varghese N."/>
        </authorList>
    </citation>
    <scope>NUCLEOTIDE SEQUENCE [LARGE SCALE GENOMIC DNA]</scope>
    <source>
        <strain evidence="1 2">KB11</strain>
    </source>
</reference>
<dbReference type="GeneID" id="35118246"/>
<evidence type="ECO:0000313" key="1">
    <source>
        <dbReference type="EMBL" id="ATZ59390.1"/>
    </source>
</evidence>
<dbReference type="EMBL" id="CP017803">
    <property type="protein sequence ID" value="ATZ59390.1"/>
    <property type="molecule type" value="Genomic_DNA"/>
</dbReference>
<accession>A0A2H4U5I1</accession>
<evidence type="ECO:0000313" key="2">
    <source>
        <dbReference type="Proteomes" id="UP000232133"/>
    </source>
</evidence>
<organism evidence="1 2">
    <name type="scientific">Methanobrevibacter smithii</name>
    <dbReference type="NCBI Taxonomy" id="2173"/>
    <lineage>
        <taxon>Archaea</taxon>
        <taxon>Methanobacteriati</taxon>
        <taxon>Methanobacteriota</taxon>
        <taxon>Methanomada group</taxon>
        <taxon>Methanobacteria</taxon>
        <taxon>Methanobacteriales</taxon>
        <taxon>Methanobacteriaceae</taxon>
        <taxon>Methanobrevibacter</taxon>
    </lineage>
</organism>
<dbReference type="AlphaFoldDB" id="A0A2H4U5I1"/>
<gene>
    <name evidence="1" type="ORF">BK798_02680</name>
</gene>
<proteinExistence type="predicted"/>
<sequence length="232" mass="28053">MHNLNNYLLRKYGKSIKELSETEYGNKLIDYDFQMISWDDVAEDFLKVNNEFNEKFSSADALYILEKEDKVQLFFFEFKNINYSSIEDSQMSKFHLNKCIDKMKFCSNDCEVYEDIKKHAEKLVDIAHVSLRSKPSDSISLFYHVMKNFFKDNYNEKEDLCKEKLFKIEKFFFLVSNTHQQYAPFHKNKSNRYNNIVKPLSFLKRFEPYHYKMVFSVNDNGFHDFFCEWNKI</sequence>
<protein>
    <submittedName>
        <fullName evidence="1">Uncharacterized protein</fullName>
    </submittedName>
</protein>